<reference evidence="2" key="1">
    <citation type="journal article" date="2022" name="bioRxiv">
        <title>Sequencing and chromosome-scale assembly of the giantPleurodeles waltlgenome.</title>
        <authorList>
            <person name="Brown T."/>
            <person name="Elewa A."/>
            <person name="Iarovenko S."/>
            <person name="Subramanian E."/>
            <person name="Araus A.J."/>
            <person name="Petzold A."/>
            <person name="Susuki M."/>
            <person name="Suzuki K.-i.T."/>
            <person name="Hayashi T."/>
            <person name="Toyoda A."/>
            <person name="Oliveira C."/>
            <person name="Osipova E."/>
            <person name="Leigh N.D."/>
            <person name="Simon A."/>
            <person name="Yun M.H."/>
        </authorList>
    </citation>
    <scope>NUCLEOTIDE SEQUENCE</scope>
    <source>
        <strain evidence="2">20211129_DDA</strain>
        <tissue evidence="2">Liver</tissue>
    </source>
</reference>
<evidence type="ECO:0000256" key="1">
    <source>
        <dbReference type="SAM" id="MobiDB-lite"/>
    </source>
</evidence>
<sequence>MRSVRRSGMADERVQRALLLLEEAGRMDLIKTETLLQLRRKALQRRYGLVHHRADDEAGMSRVEEMSLLVQGVEIRILVWQKWPTMLVWSESDSEGGSEEGQDDGNRVDKRSPTMQVRALGRLYVPGNRGLRGPDRE</sequence>
<organism evidence="2 3">
    <name type="scientific">Pleurodeles waltl</name>
    <name type="common">Iberian ribbed newt</name>
    <dbReference type="NCBI Taxonomy" id="8319"/>
    <lineage>
        <taxon>Eukaryota</taxon>
        <taxon>Metazoa</taxon>
        <taxon>Chordata</taxon>
        <taxon>Craniata</taxon>
        <taxon>Vertebrata</taxon>
        <taxon>Euteleostomi</taxon>
        <taxon>Amphibia</taxon>
        <taxon>Batrachia</taxon>
        <taxon>Caudata</taxon>
        <taxon>Salamandroidea</taxon>
        <taxon>Salamandridae</taxon>
        <taxon>Pleurodelinae</taxon>
        <taxon>Pleurodeles</taxon>
    </lineage>
</organism>
<dbReference type="AlphaFoldDB" id="A0AAV7WAE2"/>
<evidence type="ECO:0000313" key="2">
    <source>
        <dbReference type="EMBL" id="KAJ1209830.1"/>
    </source>
</evidence>
<dbReference type="Proteomes" id="UP001066276">
    <property type="component" value="Chromosome 1_2"/>
</dbReference>
<proteinExistence type="predicted"/>
<feature type="compositionally biased region" description="Acidic residues" evidence="1">
    <location>
        <begin position="92"/>
        <end position="103"/>
    </location>
</feature>
<name>A0AAV7WAE2_PLEWA</name>
<feature type="region of interest" description="Disordered" evidence="1">
    <location>
        <begin position="91"/>
        <end position="115"/>
    </location>
</feature>
<accession>A0AAV7WAE2</accession>
<gene>
    <name evidence="2" type="ORF">NDU88_005202</name>
</gene>
<evidence type="ECO:0000313" key="3">
    <source>
        <dbReference type="Proteomes" id="UP001066276"/>
    </source>
</evidence>
<comment type="caution">
    <text evidence="2">The sequence shown here is derived from an EMBL/GenBank/DDBJ whole genome shotgun (WGS) entry which is preliminary data.</text>
</comment>
<keyword evidence="3" id="KW-1185">Reference proteome</keyword>
<protein>
    <submittedName>
        <fullName evidence="2">Uncharacterized protein</fullName>
    </submittedName>
</protein>
<dbReference type="EMBL" id="JANPWB010000002">
    <property type="protein sequence ID" value="KAJ1209830.1"/>
    <property type="molecule type" value="Genomic_DNA"/>
</dbReference>